<name>A0A1E1F1Y5_9SPHN</name>
<evidence type="ECO:0000313" key="3">
    <source>
        <dbReference type="Proteomes" id="UP000218272"/>
    </source>
</evidence>
<proteinExistence type="predicted"/>
<sequence length="195" mass="20572">MDKRPQNGDTWPESTPETWLETLMRFTPASIALAVMLTTVSSAGLTQRPDAQIDPRSIEWQHAGEAARKAGNLEGANDALESALAVDPRNRGAYIELAQVARAQGLQGKAIRLYNEALLLDPADIGALVGQGEAMVEKGAIAKAKENLTQAQKLCRADCAGVGQLAAAIEKGPPATVLSAKEEVIPPKAVPTETP</sequence>
<keyword evidence="1" id="KW-0802">TPR repeat</keyword>
<protein>
    <submittedName>
        <fullName evidence="2">Uncharacterized protein</fullName>
    </submittedName>
</protein>
<organism evidence="2 3">
    <name type="scientific">Sphingobium cloacae</name>
    <dbReference type="NCBI Taxonomy" id="120107"/>
    <lineage>
        <taxon>Bacteria</taxon>
        <taxon>Pseudomonadati</taxon>
        <taxon>Pseudomonadota</taxon>
        <taxon>Alphaproteobacteria</taxon>
        <taxon>Sphingomonadales</taxon>
        <taxon>Sphingomonadaceae</taxon>
        <taxon>Sphingobium</taxon>
    </lineage>
</organism>
<dbReference type="Gene3D" id="1.25.40.10">
    <property type="entry name" value="Tetratricopeptide repeat domain"/>
    <property type="match status" value="1"/>
</dbReference>
<evidence type="ECO:0000313" key="2">
    <source>
        <dbReference type="EMBL" id="BAV64526.1"/>
    </source>
</evidence>
<dbReference type="EMBL" id="AP017655">
    <property type="protein sequence ID" value="BAV64526.1"/>
    <property type="molecule type" value="Genomic_DNA"/>
</dbReference>
<dbReference type="InterPro" id="IPR011990">
    <property type="entry name" value="TPR-like_helical_dom_sf"/>
</dbReference>
<feature type="repeat" description="TPR" evidence="1">
    <location>
        <begin position="57"/>
        <end position="90"/>
    </location>
</feature>
<evidence type="ECO:0000256" key="1">
    <source>
        <dbReference type="PROSITE-ProRule" id="PRU00339"/>
    </source>
</evidence>
<dbReference type="InterPro" id="IPR019734">
    <property type="entry name" value="TPR_rpt"/>
</dbReference>
<feature type="repeat" description="TPR" evidence="1">
    <location>
        <begin position="91"/>
        <end position="124"/>
    </location>
</feature>
<reference evidence="2 3" key="1">
    <citation type="submission" date="2016-10" db="EMBL/GenBank/DDBJ databases">
        <title>Complete Genome Sequence of the Nonylphenol-Degrading Bacterium Sphingobium cloacae JCM 10874T.</title>
        <authorList>
            <person name="Ootsuka M."/>
            <person name="Nishizawa T."/>
            <person name="Ohta H."/>
        </authorList>
    </citation>
    <scope>NUCLEOTIDE SEQUENCE [LARGE SCALE GENOMIC DNA]</scope>
    <source>
        <strain evidence="2 3">JCM 10874</strain>
    </source>
</reference>
<dbReference type="SMART" id="SM00028">
    <property type="entry name" value="TPR"/>
    <property type="match status" value="3"/>
</dbReference>
<dbReference type="SUPFAM" id="SSF48452">
    <property type="entry name" value="TPR-like"/>
    <property type="match status" value="1"/>
</dbReference>
<dbReference type="AlphaFoldDB" id="A0A1E1F1Y5"/>
<accession>A0A1E1F1Y5</accession>
<dbReference type="Pfam" id="PF13428">
    <property type="entry name" value="TPR_14"/>
    <property type="match status" value="1"/>
</dbReference>
<dbReference type="Proteomes" id="UP000218272">
    <property type="component" value="Chromosome SCLO_1"/>
</dbReference>
<dbReference type="KEGG" id="sclo:SCLO_1014860"/>
<gene>
    <name evidence="2" type="ORF">SCLO_1014860</name>
</gene>
<dbReference type="PROSITE" id="PS50005">
    <property type="entry name" value="TPR"/>
    <property type="match status" value="2"/>
</dbReference>
<keyword evidence="3" id="KW-1185">Reference proteome</keyword>